<accession>J9FB00</accession>
<proteinExistence type="predicted"/>
<feature type="domain" description="FecR protein" evidence="1">
    <location>
        <begin position="23"/>
        <end position="116"/>
    </location>
</feature>
<organism evidence="2">
    <name type="scientific">gut metagenome</name>
    <dbReference type="NCBI Taxonomy" id="749906"/>
    <lineage>
        <taxon>unclassified sequences</taxon>
        <taxon>metagenomes</taxon>
        <taxon>organismal metagenomes</taxon>
    </lineage>
</organism>
<dbReference type="PANTHER" id="PTHR30273">
    <property type="entry name" value="PERIPLASMIC SIGNAL SENSOR AND SIGMA FACTOR ACTIVATOR FECR-RELATED"/>
    <property type="match status" value="1"/>
</dbReference>
<evidence type="ECO:0000313" key="2">
    <source>
        <dbReference type="EMBL" id="EJW92056.1"/>
    </source>
</evidence>
<dbReference type="EMBL" id="AMCI01007783">
    <property type="protein sequence ID" value="EJW92056.1"/>
    <property type="molecule type" value="Genomic_DNA"/>
</dbReference>
<comment type="caution">
    <text evidence="2">The sequence shown here is derived from an EMBL/GenBank/DDBJ whole genome shotgun (WGS) entry which is preliminary data.</text>
</comment>
<gene>
    <name evidence="2" type="ORF">EVA_19837</name>
</gene>
<dbReference type="InterPro" id="IPR006860">
    <property type="entry name" value="FecR"/>
</dbReference>
<name>J9FB00_9ZZZZ</name>
<dbReference type="InterPro" id="IPR012373">
    <property type="entry name" value="Ferrdict_sens_TM"/>
</dbReference>
<sequence length="121" mass="13939">MILGITQIWNYRRLKQVEWIQTETTFGEKKEITLADGSCVILNACSKLQYPNQFTDNYRNIKLNGEAYFQVAPNPDKPFRIKTPHFGVEVLGTKFNVKSYPDDQIQSVEVENGKVQVDLPE</sequence>
<dbReference type="AlphaFoldDB" id="J9FB00"/>
<reference evidence="2" key="1">
    <citation type="journal article" date="2012" name="PLoS ONE">
        <title>Gene sets for utilization of primary and secondary nutrition supplies in the distal gut of endangered iberian lynx.</title>
        <authorList>
            <person name="Alcaide M."/>
            <person name="Messina E."/>
            <person name="Richter M."/>
            <person name="Bargiela R."/>
            <person name="Peplies J."/>
            <person name="Huws S.A."/>
            <person name="Newbold C.J."/>
            <person name="Golyshin P.N."/>
            <person name="Simon M.A."/>
            <person name="Lopez G."/>
            <person name="Yakimov M.M."/>
            <person name="Ferrer M."/>
        </authorList>
    </citation>
    <scope>NUCLEOTIDE SEQUENCE</scope>
</reference>
<dbReference type="PANTHER" id="PTHR30273:SF2">
    <property type="entry name" value="PROTEIN FECR"/>
    <property type="match status" value="1"/>
</dbReference>
<dbReference type="Pfam" id="PF04773">
    <property type="entry name" value="FecR"/>
    <property type="match status" value="1"/>
</dbReference>
<evidence type="ECO:0000259" key="1">
    <source>
        <dbReference type="Pfam" id="PF04773"/>
    </source>
</evidence>
<feature type="non-terminal residue" evidence="2">
    <location>
        <position position="121"/>
    </location>
</feature>
<dbReference type="GO" id="GO:0016989">
    <property type="term" value="F:sigma factor antagonist activity"/>
    <property type="evidence" value="ECO:0007669"/>
    <property type="project" value="TreeGrafter"/>
</dbReference>
<protein>
    <submittedName>
        <fullName evidence="2">Anti-sigma factor</fullName>
    </submittedName>
</protein>
<dbReference type="Gene3D" id="2.60.120.1440">
    <property type="match status" value="1"/>
</dbReference>